<dbReference type="Gene3D" id="3.40.630.30">
    <property type="match status" value="1"/>
</dbReference>
<proteinExistence type="predicted"/>
<evidence type="ECO:0000259" key="2">
    <source>
        <dbReference type="PROSITE" id="PS50995"/>
    </source>
</evidence>
<reference evidence="5" key="1">
    <citation type="journal article" date="2019" name="Int. J. Syst. Evol. Microbiol.">
        <title>The Global Catalogue of Microorganisms (GCM) 10K type strain sequencing project: providing services to taxonomists for standard genome sequencing and annotation.</title>
        <authorList>
            <consortium name="The Broad Institute Genomics Platform"/>
            <consortium name="The Broad Institute Genome Sequencing Center for Infectious Disease"/>
            <person name="Wu L."/>
            <person name="Ma J."/>
        </authorList>
    </citation>
    <scope>NUCLEOTIDE SEQUENCE [LARGE SCALE GENOMIC DNA]</scope>
    <source>
        <strain evidence="5">CCM 7132</strain>
    </source>
</reference>
<evidence type="ECO:0000259" key="3">
    <source>
        <dbReference type="PROSITE" id="PS51186"/>
    </source>
</evidence>
<dbReference type="InterPro" id="IPR016181">
    <property type="entry name" value="Acyl_CoA_acyltransferase"/>
</dbReference>
<feature type="domain" description="HTH marR-type" evidence="2">
    <location>
        <begin position="1"/>
        <end position="136"/>
    </location>
</feature>
<dbReference type="PROSITE" id="PS50995">
    <property type="entry name" value="HTH_MARR_2"/>
    <property type="match status" value="1"/>
</dbReference>
<accession>A0ABQ1MIA2</accession>
<dbReference type="PANTHER" id="PTHR13947">
    <property type="entry name" value="GNAT FAMILY N-ACETYLTRANSFERASE"/>
    <property type="match status" value="1"/>
</dbReference>
<dbReference type="Pfam" id="PF01047">
    <property type="entry name" value="MarR"/>
    <property type="match status" value="1"/>
</dbReference>
<dbReference type="InterPro" id="IPR000835">
    <property type="entry name" value="HTH_MarR-typ"/>
</dbReference>
<dbReference type="SUPFAM" id="SSF46785">
    <property type="entry name" value="Winged helix' DNA-binding domain"/>
    <property type="match status" value="1"/>
</dbReference>
<dbReference type="PANTHER" id="PTHR13947:SF37">
    <property type="entry name" value="LD18367P"/>
    <property type="match status" value="1"/>
</dbReference>
<keyword evidence="5" id="KW-1185">Reference proteome</keyword>
<dbReference type="InterPro" id="IPR000182">
    <property type="entry name" value="GNAT_dom"/>
</dbReference>
<dbReference type="PROSITE" id="PS51186">
    <property type="entry name" value="GNAT"/>
    <property type="match status" value="1"/>
</dbReference>
<evidence type="ECO:0000313" key="5">
    <source>
        <dbReference type="Proteomes" id="UP000637769"/>
    </source>
</evidence>
<comment type="caution">
    <text evidence="4">The sequence shown here is derived from an EMBL/GenBank/DDBJ whole genome shotgun (WGS) entry which is preliminary data.</text>
</comment>
<dbReference type="Gene3D" id="1.10.10.10">
    <property type="entry name" value="Winged helix-like DNA-binding domain superfamily/Winged helix DNA-binding domain"/>
    <property type="match status" value="1"/>
</dbReference>
<dbReference type="InterPro" id="IPR036388">
    <property type="entry name" value="WH-like_DNA-bd_sf"/>
</dbReference>
<gene>
    <name evidence="4" type="ORF">GCM10007207_27990</name>
</gene>
<keyword evidence="1" id="KW-0808">Transferase</keyword>
<feature type="domain" description="N-acetyltransferase" evidence="3">
    <location>
        <begin position="146"/>
        <end position="303"/>
    </location>
</feature>
<dbReference type="InterPro" id="IPR036390">
    <property type="entry name" value="WH_DNA-bd_sf"/>
</dbReference>
<evidence type="ECO:0000256" key="1">
    <source>
        <dbReference type="ARBA" id="ARBA00022679"/>
    </source>
</evidence>
<dbReference type="SUPFAM" id="SSF55729">
    <property type="entry name" value="Acyl-CoA N-acyltransferases (Nat)"/>
    <property type="match status" value="1"/>
</dbReference>
<dbReference type="Proteomes" id="UP000637769">
    <property type="component" value="Unassembled WGS sequence"/>
</dbReference>
<name>A0ABQ1MIA2_9PROT</name>
<organism evidence="4 5">
    <name type="scientific">Asaia siamensis</name>
    <dbReference type="NCBI Taxonomy" id="110479"/>
    <lineage>
        <taxon>Bacteria</taxon>
        <taxon>Pseudomonadati</taxon>
        <taxon>Pseudomonadota</taxon>
        <taxon>Alphaproteobacteria</taxon>
        <taxon>Acetobacterales</taxon>
        <taxon>Acetobacteraceae</taxon>
        <taxon>Asaia</taxon>
    </lineage>
</organism>
<sequence length="310" mass="34797">MNEKIETIRRFNRFYVQHVGAIDAHFLGSEVNTTEARLLYEIAHRAPVRATTLQDILQIDPGYLSRMITRFVRNDLVERDSSAHDRRARPVSLTNRGRVLLAQLEERINSALAQTLNALPPIEQNDLVHSLSRAHRLLAPVSEARFTLRLAGAGEPSLIASRQSALYAESHGWGHKLECLIAETVASYLRHFNPDREACWVAELDGVMAGAVFLTDESGGTARLRLLHVEPFARRRGVGDALVQNCLSFARDKGYERVILWTHTVLETARRLYARNGFVCIATAPHDLFGVPLQGEDWECRLTPDTTSSP</sequence>
<dbReference type="RefSeq" id="WP_188427451.1">
    <property type="nucleotide sequence ID" value="NZ_BMCH01000009.1"/>
</dbReference>
<dbReference type="EMBL" id="BMCH01000009">
    <property type="protein sequence ID" value="GGC41009.1"/>
    <property type="molecule type" value="Genomic_DNA"/>
</dbReference>
<dbReference type="SMART" id="SM00347">
    <property type="entry name" value="HTH_MARR"/>
    <property type="match status" value="1"/>
</dbReference>
<evidence type="ECO:0000313" key="4">
    <source>
        <dbReference type="EMBL" id="GGC41009.1"/>
    </source>
</evidence>
<dbReference type="CDD" id="cd04301">
    <property type="entry name" value="NAT_SF"/>
    <property type="match status" value="1"/>
</dbReference>
<dbReference type="Pfam" id="PF00583">
    <property type="entry name" value="Acetyltransf_1"/>
    <property type="match status" value="1"/>
</dbReference>
<protein>
    <submittedName>
        <fullName evidence="4">MarR family transcriptional regulator</fullName>
    </submittedName>
</protein>
<dbReference type="InterPro" id="IPR050769">
    <property type="entry name" value="NAT_camello-type"/>
</dbReference>